<dbReference type="GO" id="GO:0009279">
    <property type="term" value="C:cell outer membrane"/>
    <property type="evidence" value="ECO:0007669"/>
    <property type="project" value="UniProtKB-SubCell"/>
</dbReference>
<organism evidence="5 7">
    <name type="scientific">Neisseria macacae ATCC 33926</name>
    <dbReference type="NCBI Taxonomy" id="997348"/>
    <lineage>
        <taxon>Bacteria</taxon>
        <taxon>Pseudomonadati</taxon>
        <taxon>Pseudomonadota</taxon>
        <taxon>Betaproteobacteria</taxon>
        <taxon>Neisseriales</taxon>
        <taxon>Neisseriaceae</taxon>
        <taxon>Neisseria</taxon>
    </lineage>
</organism>
<evidence type="ECO:0000313" key="6">
    <source>
        <dbReference type="EMBL" id="UNV85826.1"/>
    </source>
</evidence>
<feature type="domain" description="HphA C-terminal" evidence="4">
    <location>
        <begin position="187"/>
        <end position="296"/>
    </location>
</feature>
<evidence type="ECO:0000259" key="4">
    <source>
        <dbReference type="Pfam" id="PF22829"/>
    </source>
</evidence>
<feature type="domain" description="HphA N-terminal heme-binding" evidence="3">
    <location>
        <begin position="133"/>
        <end position="162"/>
    </location>
</feature>
<dbReference type="InterPro" id="IPR054843">
    <property type="entry name" value="Slam_hemophilin_C"/>
</dbReference>
<keyword evidence="8" id="KW-1185">Reference proteome</keyword>
<dbReference type="AlphaFoldDB" id="A0AA36UIB9"/>
<dbReference type="RefSeq" id="WP_003779246.1">
    <property type="nucleotide sequence ID" value="NZ_CP094241.1"/>
</dbReference>
<dbReference type="Gene3D" id="2.40.160.90">
    <property type="match status" value="1"/>
</dbReference>
<evidence type="ECO:0000313" key="8">
    <source>
        <dbReference type="Proteomes" id="UP000829455"/>
    </source>
</evidence>
<gene>
    <name evidence="5" type="ORF">HMPREF9418_2087</name>
    <name evidence="6" type="ORF">MON40_04795</name>
</gene>
<dbReference type="Pfam" id="PF22828">
    <property type="entry name" value="HphA_N"/>
    <property type="match status" value="1"/>
</dbReference>
<evidence type="ECO:0000256" key="1">
    <source>
        <dbReference type="ARBA" id="ARBA00004442"/>
    </source>
</evidence>
<dbReference type="InterPro" id="IPR054535">
    <property type="entry name" value="HphA_N"/>
</dbReference>
<dbReference type="Proteomes" id="UP000004982">
    <property type="component" value="Unassembled WGS sequence"/>
</dbReference>
<dbReference type="SUPFAM" id="SSF56925">
    <property type="entry name" value="OMPA-like"/>
    <property type="match status" value="1"/>
</dbReference>
<dbReference type="EMBL" id="CP094241">
    <property type="protein sequence ID" value="UNV85826.1"/>
    <property type="molecule type" value="Genomic_DNA"/>
</dbReference>
<sequence>MTHAKLLMALAAVFAASSAQAQIRTFTSGTQIGATVTNNGLPRHIELGIEGEGNYRGKAAINVVDPSLAALSKQKKVANNNPTPFAKVDSIGTRPFIRHLANGIVNKDRNGVIVARMYRMSGSTWDALYNNKIWKMPNHSHLGRMTYSKVGNLDVYFGEWADVKAGAGAGTVGTNTSVFYNGTGKTTRMPTSGKATYAVKGINNYVNQNSPIMTGTLTADFGAKKLNGTITKTGLSVAIDNAVINTAQASFSGAAKANSSINGRTQGHFYGNNAAALAGVADFNNPKLNTAFGGTRR</sequence>
<evidence type="ECO:0000313" key="5">
    <source>
        <dbReference type="EMBL" id="EGQ76257.1"/>
    </source>
</evidence>
<accession>A0AA36UIB9</accession>
<dbReference type="Pfam" id="PF22829">
    <property type="entry name" value="HphA_C"/>
    <property type="match status" value="1"/>
</dbReference>
<protein>
    <submittedName>
        <fullName evidence="5">Protein involved in heme utilization</fullName>
    </submittedName>
    <submittedName>
        <fullName evidence="6">Transferrin-binding protein-like solute binding protein</fullName>
    </submittedName>
</protein>
<feature type="chain" id="PRO_5041448427" evidence="2">
    <location>
        <begin position="22"/>
        <end position="297"/>
    </location>
</feature>
<dbReference type="InterPro" id="IPR011250">
    <property type="entry name" value="OMP/PagP_B-barrel"/>
</dbReference>
<dbReference type="InterPro" id="IPR054536">
    <property type="entry name" value="HphA_C"/>
</dbReference>
<dbReference type="NCBIfam" id="NF041636">
    <property type="entry name" value="slam_lipo"/>
    <property type="match status" value="1"/>
</dbReference>
<dbReference type="EMBL" id="AFQE01000101">
    <property type="protein sequence ID" value="EGQ76257.1"/>
    <property type="molecule type" value="Genomic_DNA"/>
</dbReference>
<evidence type="ECO:0000256" key="2">
    <source>
        <dbReference type="SAM" id="SignalP"/>
    </source>
</evidence>
<feature type="signal peptide" evidence="2">
    <location>
        <begin position="1"/>
        <end position="21"/>
    </location>
</feature>
<reference evidence="5 7" key="1">
    <citation type="submission" date="2011-05" db="EMBL/GenBank/DDBJ databases">
        <authorList>
            <person name="Muzny D."/>
            <person name="Qin X."/>
            <person name="Deng J."/>
            <person name="Jiang H."/>
            <person name="Liu Y."/>
            <person name="Qu J."/>
            <person name="Song X.-Z."/>
            <person name="Zhang L."/>
            <person name="Thornton R."/>
            <person name="Coyle M."/>
            <person name="Francisco L."/>
            <person name="Jackson L."/>
            <person name="Javaid M."/>
            <person name="Korchina V."/>
            <person name="Kovar C."/>
            <person name="Mata R."/>
            <person name="Mathew T."/>
            <person name="Ngo R."/>
            <person name="Nguyen L."/>
            <person name="Nguyen N."/>
            <person name="Okwuonu G."/>
            <person name="Ongeri F."/>
            <person name="Pham C."/>
            <person name="Simmons D."/>
            <person name="Wilczek-Boney K."/>
            <person name="Hale W."/>
            <person name="Jakkamsetti A."/>
            <person name="Pham P."/>
            <person name="Ruth R."/>
            <person name="San Lucas F."/>
            <person name="Warren J."/>
            <person name="Zhang J."/>
            <person name="Zhao Z."/>
            <person name="Zhou C."/>
            <person name="Zhu D."/>
            <person name="Lee S."/>
            <person name="Bess C."/>
            <person name="Blankenburg K."/>
            <person name="Forbes L."/>
            <person name="Fu Q."/>
            <person name="Gubbala S."/>
            <person name="Hirani K."/>
            <person name="Jayaseelan J.C."/>
            <person name="Lara F."/>
            <person name="Munidasa M."/>
            <person name="Palculict T."/>
            <person name="Patil S."/>
            <person name="Pu L.-L."/>
            <person name="Saada N."/>
            <person name="Tang L."/>
            <person name="Weissenberger G."/>
            <person name="Zhu Y."/>
            <person name="Hemphill L."/>
            <person name="Shang Y."/>
            <person name="Youmans B."/>
            <person name="Ayvaz T."/>
            <person name="Ross M."/>
            <person name="Santibanez J."/>
            <person name="Aqrawi P."/>
            <person name="Gross S."/>
            <person name="Joshi V."/>
            <person name="Fowler G."/>
            <person name="Nazareth L."/>
            <person name="Reid J."/>
            <person name="Worley K."/>
            <person name="Petrosino J."/>
            <person name="Highlander S."/>
            <person name="Gibbs R."/>
        </authorList>
    </citation>
    <scope>NUCLEOTIDE SEQUENCE [LARGE SCALE GENOMIC DNA]</scope>
    <source>
        <strain evidence="5 7">ATCC 33926</strain>
    </source>
</reference>
<reference evidence="6 8" key="2">
    <citation type="submission" date="2022-03" db="EMBL/GenBank/DDBJ databases">
        <title>Genome sequencing of Neisseria macacae.</title>
        <authorList>
            <person name="Baek M.-G."/>
        </authorList>
    </citation>
    <scope>NUCLEOTIDE SEQUENCE [LARGE SCALE GENOMIC DNA]</scope>
    <source>
        <strain evidence="6 8">ATCC 33926</strain>
    </source>
</reference>
<evidence type="ECO:0000313" key="7">
    <source>
        <dbReference type="Proteomes" id="UP000004982"/>
    </source>
</evidence>
<keyword evidence="2" id="KW-0732">Signal</keyword>
<comment type="subcellular location">
    <subcellularLocation>
        <location evidence="1">Cell outer membrane</location>
    </subcellularLocation>
</comment>
<dbReference type="Proteomes" id="UP000829455">
    <property type="component" value="Chromosome"/>
</dbReference>
<evidence type="ECO:0000259" key="3">
    <source>
        <dbReference type="Pfam" id="PF22828"/>
    </source>
</evidence>
<name>A0AA36UIB9_9NEIS</name>
<proteinExistence type="predicted"/>